<dbReference type="EC" id="2.7.4.-" evidence="13"/>
<keyword evidence="5 13" id="KW-0808">Transferase</keyword>
<keyword evidence="10 13" id="KW-0119">Carbohydrate metabolism</keyword>
<dbReference type="Gene3D" id="3.40.1390.20">
    <property type="entry name" value="HprK N-terminal domain-like"/>
    <property type="match status" value="1"/>
</dbReference>
<evidence type="ECO:0000256" key="13">
    <source>
        <dbReference type="HAMAP-Rule" id="MF_01249"/>
    </source>
</evidence>
<feature type="region of interest" description="Important for the catalytic mechanism of both phosphorylation and dephosphorylation" evidence="13">
    <location>
        <begin position="202"/>
        <end position="211"/>
    </location>
</feature>
<accession>A0ABS0LR10</accession>
<organism evidence="16 17">
    <name type="scientific">Facklamia lactis</name>
    <dbReference type="NCBI Taxonomy" id="2749967"/>
    <lineage>
        <taxon>Bacteria</taxon>
        <taxon>Bacillati</taxon>
        <taxon>Bacillota</taxon>
        <taxon>Bacilli</taxon>
        <taxon>Lactobacillales</taxon>
        <taxon>Aerococcaceae</taxon>
        <taxon>Facklamia</taxon>
    </lineage>
</organism>
<feature type="active site" description="Proton acceptor; for phosphorylation activity. Proton donor; for dephosphorylation activity" evidence="13">
    <location>
        <position position="178"/>
    </location>
</feature>
<dbReference type="InterPro" id="IPR028979">
    <property type="entry name" value="Ser_kin/Pase_Hpr-like_N_sf"/>
</dbReference>
<keyword evidence="8 13" id="KW-0067">ATP-binding</keyword>
<name>A0ABS0LR10_9LACT</name>
<dbReference type="InterPro" id="IPR011104">
    <property type="entry name" value="Hpr_kin/Pase_C"/>
</dbReference>
<dbReference type="RefSeq" id="WP_197115427.1">
    <property type="nucleotide sequence ID" value="NZ_JACBXQ010000003.1"/>
</dbReference>
<feature type="domain" description="HPr(Ser) kinase/phosphorylase N-terminal" evidence="14">
    <location>
        <begin position="5"/>
        <end position="128"/>
    </location>
</feature>
<dbReference type="Pfam" id="PF07475">
    <property type="entry name" value="Hpr_kinase_C"/>
    <property type="match status" value="1"/>
</dbReference>
<dbReference type="CDD" id="cd01918">
    <property type="entry name" value="HprK_C"/>
    <property type="match status" value="1"/>
</dbReference>
<evidence type="ECO:0000256" key="2">
    <source>
        <dbReference type="ARBA" id="ARBA00006883"/>
    </source>
</evidence>
<reference evidence="16 17" key="1">
    <citation type="submission" date="2020-07" db="EMBL/GenBank/DDBJ databases">
        <title>Facklamia lactis sp. nov., isolated from raw milk.</title>
        <authorList>
            <person name="Doll E.V."/>
            <person name="Huptas C."/>
            <person name="Staib L."/>
            <person name="Wenning M."/>
            <person name="Scherer S."/>
        </authorList>
    </citation>
    <scope>NUCLEOTIDE SEQUENCE [LARGE SCALE GENOMIC DNA]</scope>
    <source>
        <strain evidence="16 17">DSM 111018</strain>
    </source>
</reference>
<evidence type="ECO:0000259" key="14">
    <source>
        <dbReference type="Pfam" id="PF02603"/>
    </source>
</evidence>
<dbReference type="Proteomes" id="UP000721415">
    <property type="component" value="Unassembled WGS sequence"/>
</dbReference>
<comment type="catalytic activity">
    <reaction evidence="12 13">
        <text>[HPr protein]-O-phospho-L-serine + phosphate + H(+) = [HPr protein]-L-serine + diphosphate</text>
        <dbReference type="Rhea" id="RHEA:46604"/>
        <dbReference type="Rhea" id="RHEA-COMP:11602"/>
        <dbReference type="Rhea" id="RHEA-COMP:11603"/>
        <dbReference type="ChEBI" id="CHEBI:15378"/>
        <dbReference type="ChEBI" id="CHEBI:29999"/>
        <dbReference type="ChEBI" id="CHEBI:33019"/>
        <dbReference type="ChEBI" id="CHEBI:43474"/>
        <dbReference type="ChEBI" id="CHEBI:83421"/>
    </reaction>
</comment>
<feature type="active site" evidence="13">
    <location>
        <position position="160"/>
    </location>
</feature>
<evidence type="ECO:0000256" key="7">
    <source>
        <dbReference type="ARBA" id="ARBA00022777"/>
    </source>
</evidence>
<dbReference type="InterPro" id="IPR011126">
    <property type="entry name" value="Hpr_kin/Pase_Hpr_N"/>
</dbReference>
<dbReference type="InterPro" id="IPR003755">
    <property type="entry name" value="HPr(Ser)_kin/Pase"/>
</dbReference>
<comment type="caution">
    <text evidence="16">The sequence shown here is derived from an EMBL/GenBank/DDBJ whole genome shotgun (WGS) entry which is preliminary data.</text>
</comment>
<feature type="active site" evidence="13">
    <location>
        <position position="244"/>
    </location>
</feature>
<sequence length="314" mass="35335">MHKYVTVQDLINTLDMEIVYGHEFASNKIISSEVSRPGLILSGFKEFYPSERIQLIGRTEISYLNSQTSRERMEKFRSICREDTPAIVVARKIDTPPELVYVAHEMKVPIISARSKTSRVLANLTNFLEGKLAERFSKHGVFLEVFGMGVLLTGTSGVGKSETALELIQRGHRLIADDRVEFYMIDELTLMGEAPEILQNLLEIRGLGIVDVMSLYGVSAIVRSKKLEVIIEMVLDTGQIEYDRLGSGREYDRIFDVQIPRIRIPVKTGRNLAAIIEAAAMNFRANEMGFDATETFNNKLDALILSNREAENDG</sequence>
<evidence type="ECO:0000256" key="5">
    <source>
        <dbReference type="ARBA" id="ARBA00022679"/>
    </source>
</evidence>
<dbReference type="EMBL" id="JACBXQ010000003">
    <property type="protein sequence ID" value="MBG9986513.1"/>
    <property type="molecule type" value="Genomic_DNA"/>
</dbReference>
<evidence type="ECO:0000256" key="1">
    <source>
        <dbReference type="ARBA" id="ARBA00001120"/>
    </source>
</evidence>
<comment type="cofactor">
    <cofactor evidence="13">
        <name>Mg(2+)</name>
        <dbReference type="ChEBI" id="CHEBI:18420"/>
    </cofactor>
</comment>
<evidence type="ECO:0000256" key="6">
    <source>
        <dbReference type="ARBA" id="ARBA00022741"/>
    </source>
</evidence>
<evidence type="ECO:0000256" key="10">
    <source>
        <dbReference type="ARBA" id="ARBA00023277"/>
    </source>
</evidence>
<keyword evidence="17" id="KW-1185">Reference proteome</keyword>
<feature type="active site" evidence="13">
    <location>
        <position position="139"/>
    </location>
</feature>
<dbReference type="Pfam" id="PF02603">
    <property type="entry name" value="Hpr_kinase_N"/>
    <property type="match status" value="1"/>
</dbReference>
<keyword evidence="13" id="KW-0460">Magnesium</keyword>
<protein>
    <recommendedName>
        <fullName evidence="3 13">HPr kinase/phosphorylase</fullName>
        <shortName evidence="13">HPrK/P</shortName>
        <ecNumber evidence="13">2.7.11.-</ecNumber>
        <ecNumber evidence="13">2.7.4.-</ecNumber>
    </recommendedName>
    <alternativeName>
        <fullName evidence="11 13">HPr(Ser) kinase/phosphorylase</fullName>
    </alternativeName>
</protein>
<evidence type="ECO:0000256" key="4">
    <source>
        <dbReference type="ARBA" id="ARBA00022527"/>
    </source>
</evidence>
<evidence type="ECO:0000256" key="3">
    <source>
        <dbReference type="ARBA" id="ARBA00018922"/>
    </source>
</evidence>
<dbReference type="GO" id="GO:0016301">
    <property type="term" value="F:kinase activity"/>
    <property type="evidence" value="ECO:0007669"/>
    <property type="project" value="UniProtKB-KW"/>
</dbReference>
<dbReference type="NCBIfam" id="TIGR00679">
    <property type="entry name" value="hpr-ser"/>
    <property type="match status" value="1"/>
</dbReference>
<evidence type="ECO:0000256" key="8">
    <source>
        <dbReference type="ARBA" id="ARBA00022840"/>
    </source>
</evidence>
<feature type="binding site" evidence="13">
    <location>
        <position position="161"/>
    </location>
    <ligand>
        <name>Mg(2+)</name>
        <dbReference type="ChEBI" id="CHEBI:18420"/>
    </ligand>
</feature>
<feature type="binding site" evidence="13">
    <location>
        <position position="203"/>
    </location>
    <ligand>
        <name>Mg(2+)</name>
        <dbReference type="ChEBI" id="CHEBI:18420"/>
    </ligand>
</feature>
<feature type="region of interest" description="Important for the catalytic mechanism of dephosphorylation" evidence="13">
    <location>
        <begin position="265"/>
        <end position="270"/>
    </location>
</feature>
<dbReference type="PANTHER" id="PTHR30305:SF1">
    <property type="entry name" value="HPR KINASE_PHOSPHORYLASE"/>
    <property type="match status" value="1"/>
</dbReference>
<evidence type="ECO:0000256" key="11">
    <source>
        <dbReference type="ARBA" id="ARBA00033012"/>
    </source>
</evidence>
<evidence type="ECO:0000313" key="16">
    <source>
        <dbReference type="EMBL" id="MBG9986513.1"/>
    </source>
</evidence>
<evidence type="ECO:0000256" key="12">
    <source>
        <dbReference type="ARBA" id="ARBA00047657"/>
    </source>
</evidence>
<evidence type="ECO:0000256" key="9">
    <source>
        <dbReference type="ARBA" id="ARBA00023268"/>
    </source>
</evidence>
<keyword evidence="4 13" id="KW-0723">Serine/threonine-protein kinase</keyword>
<proteinExistence type="inferred from homology"/>
<keyword evidence="7 13" id="KW-0418">Kinase</keyword>
<comment type="catalytic activity">
    <reaction evidence="1 13">
        <text>[HPr protein]-L-serine + ATP = [HPr protein]-O-phospho-L-serine + ADP + H(+)</text>
        <dbReference type="Rhea" id="RHEA:46600"/>
        <dbReference type="Rhea" id="RHEA-COMP:11602"/>
        <dbReference type="Rhea" id="RHEA-COMP:11603"/>
        <dbReference type="ChEBI" id="CHEBI:15378"/>
        <dbReference type="ChEBI" id="CHEBI:29999"/>
        <dbReference type="ChEBI" id="CHEBI:30616"/>
        <dbReference type="ChEBI" id="CHEBI:83421"/>
        <dbReference type="ChEBI" id="CHEBI:456216"/>
    </reaction>
</comment>
<comment type="miscellaneous">
    <text evidence="13">Both phosphorylation and phosphorolysis are carried out by the same active site and suggest a common mechanism for both reactions.</text>
</comment>
<evidence type="ECO:0000259" key="15">
    <source>
        <dbReference type="Pfam" id="PF07475"/>
    </source>
</evidence>
<comment type="domain">
    <text evidence="13">The Walker A ATP-binding motif also binds Pi and PPi.</text>
</comment>
<dbReference type="SUPFAM" id="SSF53795">
    <property type="entry name" value="PEP carboxykinase-like"/>
    <property type="match status" value="1"/>
</dbReference>
<keyword evidence="9 13" id="KW-0511">Multifunctional enzyme</keyword>
<keyword evidence="13" id="KW-0479">Metal-binding</keyword>
<comment type="subunit">
    <text evidence="13">Homohexamer.</text>
</comment>
<dbReference type="Gene3D" id="3.40.50.300">
    <property type="entry name" value="P-loop containing nucleotide triphosphate hydrolases"/>
    <property type="match status" value="1"/>
</dbReference>
<dbReference type="PANTHER" id="PTHR30305">
    <property type="entry name" value="PROTEIN YJDM-RELATED"/>
    <property type="match status" value="1"/>
</dbReference>
<evidence type="ECO:0000313" key="17">
    <source>
        <dbReference type="Proteomes" id="UP000721415"/>
    </source>
</evidence>
<comment type="similarity">
    <text evidence="2 13">Belongs to the HPrK/P family.</text>
</comment>
<feature type="domain" description="HPr kinase/phosphorylase C-terminal" evidence="15">
    <location>
        <begin position="131"/>
        <end position="299"/>
    </location>
</feature>
<comment type="function">
    <text evidence="13">Catalyzes the ATP- as well as the pyrophosphate-dependent phosphorylation of a specific serine residue in HPr, a phosphocarrier protein of the phosphoenolpyruvate-dependent sugar phosphotransferase system (PTS). HprK/P also catalyzes the pyrophosphate-producing, inorganic phosphate-dependent dephosphorylation (phosphorolysis) of seryl-phosphorylated HPr (P-Ser-HPr). The two antagonistic activities of HprK/P are regulated by several intracellular metabolites, which change their concentration in response to the absence or presence of rapidly metabolisable carbon sources (glucose, fructose, etc.) in the growth medium. Therefore, by controlling the phosphorylation state of HPr, HPrK/P is a sensor enzyme that plays a major role in the regulation of carbon metabolism and sugar transport: it mediates carbon catabolite repression (CCR), and regulates PTS-catalyzed carbohydrate uptake and inducer exclusion.</text>
</comment>
<dbReference type="InterPro" id="IPR027417">
    <property type="entry name" value="P-loop_NTPase"/>
</dbReference>
<gene>
    <name evidence="13" type="primary">hprK</name>
    <name evidence="16" type="ORF">HZY91_06340</name>
</gene>
<dbReference type="SUPFAM" id="SSF75138">
    <property type="entry name" value="HprK N-terminal domain-like"/>
    <property type="match status" value="1"/>
</dbReference>
<keyword evidence="6 13" id="KW-0547">Nucleotide-binding</keyword>
<dbReference type="EC" id="2.7.11.-" evidence="13"/>
<dbReference type="HAMAP" id="MF_01249">
    <property type="entry name" value="HPr_kinase"/>
    <property type="match status" value="1"/>
</dbReference>
<feature type="binding site" evidence="13">
    <location>
        <begin position="154"/>
        <end position="161"/>
    </location>
    <ligand>
        <name>ATP</name>
        <dbReference type="ChEBI" id="CHEBI:30616"/>
    </ligand>
</feature>